<dbReference type="Proteomes" id="UP000011761">
    <property type="component" value="Unassembled WGS sequence"/>
</dbReference>
<protein>
    <submittedName>
        <fullName evidence="1">Uncharacterized protein</fullName>
    </submittedName>
</protein>
<gene>
    <name evidence="1" type="ORF">BAUCODRAFT_266873</name>
</gene>
<sequence length="164" mass="18134">MSAKCCFCPSSRSYLWHSPTSQTGHVCQTRRTHGRVVEYGMHGESRREWNLSFSGVHACLTSSQKTTRQSGGSEMEGRWPLLTLPMRHEACQFCDVWCRQLPSTNASGSMQATPARTGVFGGIQSPLSSGLCRRVPCTTCECKLHVLYPPYGGTVARIAYVNVQ</sequence>
<organism evidence="1 2">
    <name type="scientific">Baudoinia panamericana (strain UAMH 10762)</name>
    <name type="common">Angels' share fungus</name>
    <name type="synonym">Baudoinia compniacensis (strain UAMH 10762)</name>
    <dbReference type="NCBI Taxonomy" id="717646"/>
    <lineage>
        <taxon>Eukaryota</taxon>
        <taxon>Fungi</taxon>
        <taxon>Dikarya</taxon>
        <taxon>Ascomycota</taxon>
        <taxon>Pezizomycotina</taxon>
        <taxon>Dothideomycetes</taxon>
        <taxon>Dothideomycetidae</taxon>
        <taxon>Mycosphaerellales</taxon>
        <taxon>Teratosphaeriaceae</taxon>
        <taxon>Baudoinia</taxon>
    </lineage>
</organism>
<name>M2N2N1_BAUPA</name>
<proteinExistence type="predicted"/>
<dbReference type="AlphaFoldDB" id="M2N2N1"/>
<dbReference type="RefSeq" id="XP_007680192.1">
    <property type="nucleotide sequence ID" value="XM_007682002.1"/>
</dbReference>
<evidence type="ECO:0000313" key="1">
    <source>
        <dbReference type="EMBL" id="EMC92920.1"/>
    </source>
</evidence>
<dbReference type="HOGENOM" id="CLU_1618697_0_0_1"/>
<evidence type="ECO:0000313" key="2">
    <source>
        <dbReference type="Proteomes" id="UP000011761"/>
    </source>
</evidence>
<reference evidence="1 2" key="1">
    <citation type="journal article" date="2012" name="PLoS Pathog.">
        <title>Diverse lifestyles and strategies of plant pathogenesis encoded in the genomes of eighteen Dothideomycetes fungi.</title>
        <authorList>
            <person name="Ohm R.A."/>
            <person name="Feau N."/>
            <person name="Henrissat B."/>
            <person name="Schoch C.L."/>
            <person name="Horwitz B.A."/>
            <person name="Barry K.W."/>
            <person name="Condon B.J."/>
            <person name="Copeland A.C."/>
            <person name="Dhillon B."/>
            <person name="Glaser F."/>
            <person name="Hesse C.N."/>
            <person name="Kosti I."/>
            <person name="LaButti K."/>
            <person name="Lindquist E.A."/>
            <person name="Lucas S."/>
            <person name="Salamov A.A."/>
            <person name="Bradshaw R.E."/>
            <person name="Ciuffetti L."/>
            <person name="Hamelin R.C."/>
            <person name="Kema G.H.J."/>
            <person name="Lawrence C."/>
            <person name="Scott J.A."/>
            <person name="Spatafora J.W."/>
            <person name="Turgeon B.G."/>
            <person name="de Wit P.J.G.M."/>
            <person name="Zhong S."/>
            <person name="Goodwin S.B."/>
            <person name="Grigoriev I.V."/>
        </authorList>
    </citation>
    <scope>NUCLEOTIDE SEQUENCE [LARGE SCALE GENOMIC DNA]</scope>
    <source>
        <strain evidence="1 2">UAMH 10762</strain>
    </source>
</reference>
<accession>M2N2N1</accession>
<dbReference type="GeneID" id="19110467"/>
<keyword evidence="2" id="KW-1185">Reference proteome</keyword>
<dbReference type="KEGG" id="bcom:BAUCODRAFT_266873"/>
<dbReference type="EMBL" id="KB445561">
    <property type="protein sequence ID" value="EMC92920.1"/>
    <property type="molecule type" value="Genomic_DNA"/>
</dbReference>